<evidence type="ECO:0000259" key="4">
    <source>
        <dbReference type="PROSITE" id="PS50067"/>
    </source>
</evidence>
<dbReference type="PRINTS" id="PR00380">
    <property type="entry name" value="KINESINHEAVY"/>
</dbReference>
<dbReference type="PROSITE" id="PS00411">
    <property type="entry name" value="KINESIN_MOTOR_1"/>
    <property type="match status" value="1"/>
</dbReference>
<dbReference type="EMBL" id="REGN01002164">
    <property type="protein sequence ID" value="RNA29788.1"/>
    <property type="molecule type" value="Genomic_DNA"/>
</dbReference>
<dbReference type="EC" id="3.6.1.15" evidence="5"/>
<dbReference type="STRING" id="10195.A0A3M7S2B0"/>
<dbReference type="GO" id="GO:0017111">
    <property type="term" value="F:ribonucleoside triphosphate phosphatase activity"/>
    <property type="evidence" value="ECO:0007669"/>
    <property type="project" value="UniProtKB-EC"/>
</dbReference>
<reference evidence="5 6" key="1">
    <citation type="journal article" date="2018" name="Sci. Rep.">
        <title>Genomic signatures of local adaptation to the degree of environmental predictability in rotifers.</title>
        <authorList>
            <person name="Franch-Gras L."/>
            <person name="Hahn C."/>
            <person name="Garcia-Roger E.M."/>
            <person name="Carmona M.J."/>
            <person name="Serra M."/>
            <person name="Gomez A."/>
        </authorList>
    </citation>
    <scope>NUCLEOTIDE SEQUENCE [LARGE SCALE GENOMIC DNA]</scope>
    <source>
        <strain evidence="5">HYR1</strain>
    </source>
</reference>
<dbReference type="InterPro" id="IPR036961">
    <property type="entry name" value="Kinesin_motor_dom_sf"/>
</dbReference>
<dbReference type="OrthoDB" id="3176171at2759"/>
<dbReference type="Proteomes" id="UP000276133">
    <property type="component" value="Unassembled WGS sequence"/>
</dbReference>
<comment type="similarity">
    <text evidence="3">Belongs to the TRAFAC class myosin-kinesin ATPase superfamily. Kinesin family.</text>
</comment>
<dbReference type="PROSITE" id="PS50067">
    <property type="entry name" value="KINESIN_MOTOR_2"/>
    <property type="match status" value="1"/>
</dbReference>
<dbReference type="InterPro" id="IPR019821">
    <property type="entry name" value="Kinesin_motor_CS"/>
</dbReference>
<accession>A0A3M7S2B0</accession>
<dbReference type="GO" id="GO:0007018">
    <property type="term" value="P:microtubule-based movement"/>
    <property type="evidence" value="ECO:0007669"/>
    <property type="project" value="InterPro"/>
</dbReference>
<keyword evidence="6" id="KW-1185">Reference proteome</keyword>
<sequence>MSKCEEILDRRDLIEKEKFNIQTCLFRVTFLVFIIEFNIYKSTASTHVHDKSSRSHAIFTITFIQAKVESEMPIEIISKLNLVDLAGSERASNDLVYNKKQLKEGSNINKSLVSLGNVISILAESNRKSSNFLSHSDLSLNKEGQAESKSSFVPYRDSLLTYLLKDSLGGNAKTHMIANISPASCCYHETLNTLLFAQRAKKIVNKLKINEPIRIFKANI</sequence>
<keyword evidence="5" id="KW-0378">Hydrolase</keyword>
<dbReference type="GO" id="GO:0003777">
    <property type="term" value="F:microtubule motor activity"/>
    <property type="evidence" value="ECO:0007669"/>
    <property type="project" value="InterPro"/>
</dbReference>
<dbReference type="PANTHER" id="PTHR47117:SF6">
    <property type="entry name" value="KINESIN-LIKE PROTEIN KIF16B"/>
    <property type="match status" value="1"/>
</dbReference>
<dbReference type="GO" id="GO:0005524">
    <property type="term" value="F:ATP binding"/>
    <property type="evidence" value="ECO:0007669"/>
    <property type="project" value="UniProtKB-KW"/>
</dbReference>
<evidence type="ECO:0000256" key="1">
    <source>
        <dbReference type="ARBA" id="ARBA00022741"/>
    </source>
</evidence>
<evidence type="ECO:0000313" key="6">
    <source>
        <dbReference type="Proteomes" id="UP000276133"/>
    </source>
</evidence>
<proteinExistence type="inferred from homology"/>
<evidence type="ECO:0000256" key="2">
    <source>
        <dbReference type="ARBA" id="ARBA00022840"/>
    </source>
</evidence>
<dbReference type="AlphaFoldDB" id="A0A3M7S2B0"/>
<protein>
    <submittedName>
        <fullName evidence="5">Kinesin</fullName>
        <ecNumber evidence="5">3.6.1.15</ecNumber>
    </submittedName>
</protein>
<organism evidence="5 6">
    <name type="scientific">Brachionus plicatilis</name>
    <name type="common">Marine rotifer</name>
    <name type="synonym">Brachionus muelleri</name>
    <dbReference type="NCBI Taxonomy" id="10195"/>
    <lineage>
        <taxon>Eukaryota</taxon>
        <taxon>Metazoa</taxon>
        <taxon>Spiralia</taxon>
        <taxon>Gnathifera</taxon>
        <taxon>Rotifera</taxon>
        <taxon>Eurotatoria</taxon>
        <taxon>Monogononta</taxon>
        <taxon>Pseudotrocha</taxon>
        <taxon>Ploima</taxon>
        <taxon>Brachionidae</taxon>
        <taxon>Brachionus</taxon>
    </lineage>
</organism>
<keyword evidence="2" id="KW-0067">ATP-binding</keyword>
<evidence type="ECO:0000256" key="3">
    <source>
        <dbReference type="PROSITE-ProRule" id="PRU00283"/>
    </source>
</evidence>
<dbReference type="SUPFAM" id="SSF52540">
    <property type="entry name" value="P-loop containing nucleoside triphosphate hydrolases"/>
    <property type="match status" value="1"/>
</dbReference>
<evidence type="ECO:0000313" key="5">
    <source>
        <dbReference type="EMBL" id="RNA29788.1"/>
    </source>
</evidence>
<dbReference type="InterPro" id="IPR001752">
    <property type="entry name" value="Kinesin_motor_dom"/>
</dbReference>
<name>A0A3M7S2B0_BRAPC</name>
<dbReference type="SMART" id="SM00129">
    <property type="entry name" value="KISc"/>
    <property type="match status" value="1"/>
</dbReference>
<dbReference type="GO" id="GO:0008017">
    <property type="term" value="F:microtubule binding"/>
    <property type="evidence" value="ECO:0007669"/>
    <property type="project" value="InterPro"/>
</dbReference>
<gene>
    <name evidence="5" type="ORF">BpHYR1_034776</name>
</gene>
<comment type="caution">
    <text evidence="3">Lacks conserved residue(s) required for the propagation of feature annotation.</text>
</comment>
<comment type="caution">
    <text evidence="5">The sequence shown here is derived from an EMBL/GenBank/DDBJ whole genome shotgun (WGS) entry which is preliminary data.</text>
</comment>
<dbReference type="Gene3D" id="3.40.850.10">
    <property type="entry name" value="Kinesin motor domain"/>
    <property type="match status" value="1"/>
</dbReference>
<dbReference type="PANTHER" id="PTHR47117">
    <property type="entry name" value="STAR-RELATED LIPID TRANSFER PROTEIN 9"/>
    <property type="match status" value="1"/>
</dbReference>
<feature type="domain" description="Kinesin motor" evidence="4">
    <location>
        <begin position="1"/>
        <end position="203"/>
    </location>
</feature>
<dbReference type="Pfam" id="PF00225">
    <property type="entry name" value="Kinesin"/>
    <property type="match status" value="1"/>
</dbReference>
<keyword evidence="1" id="KW-0547">Nucleotide-binding</keyword>
<dbReference type="InterPro" id="IPR027417">
    <property type="entry name" value="P-loop_NTPase"/>
</dbReference>